<sequence length="116" mass="12700">MDVAITRGITLQITELVETKERVVAGPAEVSIVGRSFLVAVSLADAAVPVKNDLCRRVPVAHALNTLPGKIAKRGEVLLGGQNLRLELPWNSSFRQRSNSIRRHPCFNSPIVYVMV</sequence>
<protein>
    <submittedName>
        <fullName evidence="1">Uncharacterized protein</fullName>
    </submittedName>
</protein>
<accession>A0A382EX12</accession>
<evidence type="ECO:0000313" key="1">
    <source>
        <dbReference type="EMBL" id="SVB54644.1"/>
    </source>
</evidence>
<dbReference type="EMBL" id="UINC01046518">
    <property type="protein sequence ID" value="SVB54644.1"/>
    <property type="molecule type" value="Genomic_DNA"/>
</dbReference>
<proteinExistence type="predicted"/>
<reference evidence="1" key="1">
    <citation type="submission" date="2018-05" db="EMBL/GenBank/DDBJ databases">
        <authorList>
            <person name="Lanie J.A."/>
            <person name="Ng W.-L."/>
            <person name="Kazmierczak K.M."/>
            <person name="Andrzejewski T.M."/>
            <person name="Davidsen T.M."/>
            <person name="Wayne K.J."/>
            <person name="Tettelin H."/>
            <person name="Glass J.I."/>
            <person name="Rusch D."/>
            <person name="Podicherti R."/>
            <person name="Tsui H.-C.T."/>
            <person name="Winkler M.E."/>
        </authorList>
    </citation>
    <scope>NUCLEOTIDE SEQUENCE</scope>
</reference>
<gene>
    <name evidence="1" type="ORF">METZ01_LOCUS207498</name>
</gene>
<organism evidence="1">
    <name type="scientific">marine metagenome</name>
    <dbReference type="NCBI Taxonomy" id="408172"/>
    <lineage>
        <taxon>unclassified sequences</taxon>
        <taxon>metagenomes</taxon>
        <taxon>ecological metagenomes</taxon>
    </lineage>
</organism>
<name>A0A382EX12_9ZZZZ</name>
<dbReference type="AlphaFoldDB" id="A0A382EX12"/>